<dbReference type="PROSITE" id="PS50893">
    <property type="entry name" value="ABC_TRANSPORTER_2"/>
    <property type="match status" value="1"/>
</dbReference>
<comment type="caution">
    <text evidence="4">The sequence shown here is derived from an EMBL/GenBank/DDBJ whole genome shotgun (WGS) entry which is preliminary data.</text>
</comment>
<dbReference type="Gene3D" id="3.40.50.300">
    <property type="entry name" value="P-loop containing nucleotide triphosphate hydrolases"/>
    <property type="match status" value="1"/>
</dbReference>
<evidence type="ECO:0000313" key="5">
    <source>
        <dbReference type="Proteomes" id="UP000664417"/>
    </source>
</evidence>
<name>A0A8J7QEU5_9BACT</name>
<dbReference type="InterPro" id="IPR027417">
    <property type="entry name" value="P-loop_NTPase"/>
</dbReference>
<dbReference type="AlphaFoldDB" id="A0A8J7QEU5"/>
<dbReference type="SUPFAM" id="SSF52540">
    <property type="entry name" value="P-loop containing nucleoside triphosphate hydrolases"/>
    <property type="match status" value="1"/>
</dbReference>
<protein>
    <submittedName>
        <fullName evidence="4">ATP-binding cassette domain-containing protein</fullName>
    </submittedName>
</protein>
<keyword evidence="2 4" id="KW-0067">ATP-binding</keyword>
<dbReference type="InterPro" id="IPR015854">
    <property type="entry name" value="ABC_transpr_LolD-like"/>
</dbReference>
<organism evidence="4 5">
    <name type="scientific">Acanthopleuribacter pedis</name>
    <dbReference type="NCBI Taxonomy" id="442870"/>
    <lineage>
        <taxon>Bacteria</taxon>
        <taxon>Pseudomonadati</taxon>
        <taxon>Acidobacteriota</taxon>
        <taxon>Holophagae</taxon>
        <taxon>Acanthopleuribacterales</taxon>
        <taxon>Acanthopleuribacteraceae</taxon>
        <taxon>Acanthopleuribacter</taxon>
    </lineage>
</organism>
<dbReference type="GO" id="GO:0005886">
    <property type="term" value="C:plasma membrane"/>
    <property type="evidence" value="ECO:0007669"/>
    <property type="project" value="TreeGrafter"/>
</dbReference>
<dbReference type="PANTHER" id="PTHR24220:SF611">
    <property type="entry name" value="ATP-BINDING COMPONENT OF ABC TRANSPORTER-RELATED"/>
    <property type="match status" value="1"/>
</dbReference>
<evidence type="ECO:0000256" key="2">
    <source>
        <dbReference type="ARBA" id="ARBA00022840"/>
    </source>
</evidence>
<proteinExistence type="predicted"/>
<sequence length="250" mass="26698">MASLATSQAARTRVTRTNTDAVVAVDQLVFSYPGQDRNPAAPTLNIPSLTVAAGERLFVYGPSGCGKTPLLGLLAGVLEADHGRVEILGRDLGTMGRAARDAFRAAHIGYIFQMFNLLPYLSVLDNILLPTLVSNHRTAKGAAATKAEAVALADALGLKQLHHQRGSRLSVGQQQRVAAARALIGGPELIIADEPTSALDETNRREFLDLLFQQCATVGSTLIFVSHDRHLAKRFDRAVDLSVLNQAGDP</sequence>
<feature type="domain" description="ABC transporter" evidence="3">
    <location>
        <begin position="23"/>
        <end position="247"/>
    </location>
</feature>
<dbReference type="SMART" id="SM00382">
    <property type="entry name" value="AAA"/>
    <property type="match status" value="1"/>
</dbReference>
<keyword evidence="1" id="KW-0547">Nucleotide-binding</keyword>
<keyword evidence="5" id="KW-1185">Reference proteome</keyword>
<dbReference type="GO" id="GO:0005524">
    <property type="term" value="F:ATP binding"/>
    <property type="evidence" value="ECO:0007669"/>
    <property type="project" value="UniProtKB-KW"/>
</dbReference>
<dbReference type="RefSeq" id="WP_207863520.1">
    <property type="nucleotide sequence ID" value="NZ_JAFREP010000060.1"/>
</dbReference>
<dbReference type="InterPro" id="IPR003593">
    <property type="entry name" value="AAA+_ATPase"/>
</dbReference>
<dbReference type="PANTHER" id="PTHR24220">
    <property type="entry name" value="IMPORT ATP-BINDING PROTEIN"/>
    <property type="match status" value="1"/>
</dbReference>
<dbReference type="InterPro" id="IPR003439">
    <property type="entry name" value="ABC_transporter-like_ATP-bd"/>
</dbReference>
<gene>
    <name evidence="4" type="ORF">J3U88_33180</name>
</gene>
<dbReference type="Proteomes" id="UP000664417">
    <property type="component" value="Unassembled WGS sequence"/>
</dbReference>
<dbReference type="EMBL" id="JAFREP010000060">
    <property type="protein sequence ID" value="MBO1323367.1"/>
    <property type="molecule type" value="Genomic_DNA"/>
</dbReference>
<dbReference type="GO" id="GO:0022857">
    <property type="term" value="F:transmembrane transporter activity"/>
    <property type="evidence" value="ECO:0007669"/>
    <property type="project" value="TreeGrafter"/>
</dbReference>
<reference evidence="4" key="1">
    <citation type="submission" date="2021-03" db="EMBL/GenBank/DDBJ databases">
        <authorList>
            <person name="Wang G."/>
        </authorList>
    </citation>
    <scope>NUCLEOTIDE SEQUENCE</scope>
    <source>
        <strain evidence="4">KCTC 12899</strain>
    </source>
</reference>
<dbReference type="Pfam" id="PF00005">
    <property type="entry name" value="ABC_tran"/>
    <property type="match status" value="1"/>
</dbReference>
<accession>A0A8J7QEU5</accession>
<evidence type="ECO:0000256" key="1">
    <source>
        <dbReference type="ARBA" id="ARBA00022741"/>
    </source>
</evidence>
<dbReference type="GO" id="GO:0016887">
    <property type="term" value="F:ATP hydrolysis activity"/>
    <property type="evidence" value="ECO:0007669"/>
    <property type="project" value="InterPro"/>
</dbReference>
<evidence type="ECO:0000313" key="4">
    <source>
        <dbReference type="EMBL" id="MBO1323367.1"/>
    </source>
</evidence>
<evidence type="ECO:0000259" key="3">
    <source>
        <dbReference type="PROSITE" id="PS50893"/>
    </source>
</evidence>